<feature type="transmembrane region" description="Helical" evidence="1">
    <location>
        <begin position="25"/>
        <end position="47"/>
    </location>
</feature>
<protein>
    <submittedName>
        <fullName evidence="2">Predicted protein</fullName>
    </submittedName>
</protein>
<dbReference type="InParanoid" id="B0DHV1"/>
<evidence type="ECO:0000256" key="1">
    <source>
        <dbReference type="SAM" id="Phobius"/>
    </source>
</evidence>
<evidence type="ECO:0000313" key="2">
    <source>
        <dbReference type="EMBL" id="EDR05897.1"/>
    </source>
</evidence>
<dbReference type="AlphaFoldDB" id="B0DHV1"/>
<name>B0DHV1_LACBS</name>
<dbReference type="RefSeq" id="XP_001883573.1">
    <property type="nucleotide sequence ID" value="XM_001883538.1"/>
</dbReference>
<evidence type="ECO:0000313" key="3">
    <source>
        <dbReference type="Proteomes" id="UP000001194"/>
    </source>
</evidence>
<proteinExistence type="predicted"/>
<dbReference type="OrthoDB" id="10556077at2759"/>
<keyword evidence="1" id="KW-1133">Transmembrane helix</keyword>
<dbReference type="HOGENOM" id="CLU_2306617_0_0_1"/>
<dbReference type="KEGG" id="lbc:LACBIDRAFT_329384"/>
<dbReference type="Proteomes" id="UP000001194">
    <property type="component" value="Unassembled WGS sequence"/>
</dbReference>
<gene>
    <name evidence="2" type="ORF">LACBIDRAFT_329384</name>
</gene>
<dbReference type="EMBL" id="DS547111">
    <property type="protein sequence ID" value="EDR05897.1"/>
    <property type="molecule type" value="Genomic_DNA"/>
</dbReference>
<keyword evidence="1" id="KW-0472">Membrane</keyword>
<dbReference type="GeneID" id="6079086"/>
<sequence length="100" mass="10539">MAALQTQLPVRASAVLLTLAKTGDIVQLLALATVILAFSALVSLAFYSTSYGLLDNSTYCALVLNDAIKPKRSCCECPGSRKRFVFLSLVASQLQAIGGS</sequence>
<accession>B0DHV1</accession>
<keyword evidence="1" id="KW-0812">Transmembrane</keyword>
<keyword evidence="3" id="KW-1185">Reference proteome</keyword>
<reference evidence="2 3" key="1">
    <citation type="journal article" date="2008" name="Nature">
        <title>The genome of Laccaria bicolor provides insights into mycorrhizal symbiosis.</title>
        <authorList>
            <person name="Martin F."/>
            <person name="Aerts A."/>
            <person name="Ahren D."/>
            <person name="Brun A."/>
            <person name="Danchin E.G.J."/>
            <person name="Duchaussoy F."/>
            <person name="Gibon J."/>
            <person name="Kohler A."/>
            <person name="Lindquist E."/>
            <person name="Pereda V."/>
            <person name="Salamov A."/>
            <person name="Shapiro H.J."/>
            <person name="Wuyts J."/>
            <person name="Blaudez D."/>
            <person name="Buee M."/>
            <person name="Brokstein P."/>
            <person name="Canbaeck B."/>
            <person name="Cohen D."/>
            <person name="Courty P.E."/>
            <person name="Coutinho P.M."/>
            <person name="Delaruelle C."/>
            <person name="Detter J.C."/>
            <person name="Deveau A."/>
            <person name="DiFazio S."/>
            <person name="Duplessis S."/>
            <person name="Fraissinet-Tachet L."/>
            <person name="Lucic E."/>
            <person name="Frey-Klett P."/>
            <person name="Fourrey C."/>
            <person name="Feussner I."/>
            <person name="Gay G."/>
            <person name="Grimwood J."/>
            <person name="Hoegger P.J."/>
            <person name="Jain P."/>
            <person name="Kilaru S."/>
            <person name="Labbe J."/>
            <person name="Lin Y.C."/>
            <person name="Legue V."/>
            <person name="Le Tacon F."/>
            <person name="Marmeisse R."/>
            <person name="Melayah D."/>
            <person name="Montanini B."/>
            <person name="Muratet M."/>
            <person name="Nehls U."/>
            <person name="Niculita-Hirzel H."/>
            <person name="Oudot-Le Secq M.P."/>
            <person name="Peter M."/>
            <person name="Quesneville H."/>
            <person name="Rajashekar B."/>
            <person name="Reich M."/>
            <person name="Rouhier N."/>
            <person name="Schmutz J."/>
            <person name="Yin T."/>
            <person name="Chalot M."/>
            <person name="Henrissat B."/>
            <person name="Kuees U."/>
            <person name="Lucas S."/>
            <person name="Van de Peer Y."/>
            <person name="Podila G.K."/>
            <person name="Polle A."/>
            <person name="Pukkila P.J."/>
            <person name="Richardson P.M."/>
            <person name="Rouze P."/>
            <person name="Sanders I.R."/>
            <person name="Stajich J.E."/>
            <person name="Tunlid A."/>
            <person name="Tuskan G."/>
            <person name="Grigoriev I.V."/>
        </authorList>
    </citation>
    <scope>NUCLEOTIDE SEQUENCE [LARGE SCALE GENOMIC DNA]</scope>
    <source>
        <strain evidence="3">S238N-H82 / ATCC MYA-4686</strain>
    </source>
</reference>
<organism evidence="3">
    <name type="scientific">Laccaria bicolor (strain S238N-H82 / ATCC MYA-4686)</name>
    <name type="common">Bicoloured deceiver</name>
    <name type="synonym">Laccaria laccata var. bicolor</name>
    <dbReference type="NCBI Taxonomy" id="486041"/>
    <lineage>
        <taxon>Eukaryota</taxon>
        <taxon>Fungi</taxon>
        <taxon>Dikarya</taxon>
        <taxon>Basidiomycota</taxon>
        <taxon>Agaricomycotina</taxon>
        <taxon>Agaricomycetes</taxon>
        <taxon>Agaricomycetidae</taxon>
        <taxon>Agaricales</taxon>
        <taxon>Agaricineae</taxon>
        <taxon>Hydnangiaceae</taxon>
        <taxon>Laccaria</taxon>
    </lineage>
</organism>